<keyword evidence="4" id="KW-0808">Transferase</keyword>
<dbReference type="GO" id="GO:0004674">
    <property type="term" value="F:protein serine/threonine kinase activity"/>
    <property type="evidence" value="ECO:0007669"/>
    <property type="project" value="UniProtKB-KW"/>
</dbReference>
<feature type="domain" description="Protein kinase" evidence="6">
    <location>
        <begin position="145"/>
        <end position="405"/>
    </location>
</feature>
<dbReference type="Pfam" id="PF00069">
    <property type="entry name" value="Pkinase"/>
    <property type="match status" value="1"/>
</dbReference>
<dbReference type="EMBL" id="PZQS01000001">
    <property type="protein sequence ID" value="PVD38220.1"/>
    <property type="molecule type" value="Genomic_DNA"/>
</dbReference>
<dbReference type="STRING" id="400727.A0A2T7PXU8"/>
<protein>
    <recommendedName>
        <fullName evidence="6">Protein kinase domain-containing protein</fullName>
    </recommendedName>
</protein>
<evidence type="ECO:0000259" key="6">
    <source>
        <dbReference type="PROSITE" id="PS50011"/>
    </source>
</evidence>
<evidence type="ECO:0000313" key="8">
    <source>
        <dbReference type="Proteomes" id="UP000245119"/>
    </source>
</evidence>
<gene>
    <name evidence="7" type="ORF">C0Q70_00831</name>
</gene>
<feature type="compositionally biased region" description="Basic residues" evidence="5">
    <location>
        <begin position="75"/>
        <end position="86"/>
    </location>
</feature>
<accession>A0A2T7PXU8</accession>
<evidence type="ECO:0000256" key="2">
    <source>
        <dbReference type="ARBA" id="ARBA00022840"/>
    </source>
</evidence>
<dbReference type="PROSITE" id="PS50011">
    <property type="entry name" value="PROTEIN_KINASE_DOM"/>
    <property type="match status" value="1"/>
</dbReference>
<sequence>MKLNLSVEEPQLMIGVVRITILFVRMIQFSLRDLPDCWTYFGRNGGTTSRDPPASHLSKTEDPTSEPFRGIPPHLRNHHQQLRSSHRLSGPYWARHTRLPTPGKEGRQQQRHSGETLTMSDSKENKSPRSSTSDNLQLLTLKDHYDVERELGRGTYGKVVLARCHQTNTHVALKLLPKTSTKLRDFQREFQLSYFLSPHANIVDTYNVAFETRSSYVFAQEFAPLGDLFDAIPPQLGMSEADAKAVVKQLASALEFMHSKQLVHRDIKPENVLVFSADFSRVKLMDFGMTRKHGAMVRKTNGSIPYTPPEVCEAVRNESVLVTSAADVWALAVLLFCMLTGNFPWENADIGDVYFKEFVLWQRRKTTKLPSQWRRFTPRAMKFFRKALDVKPERRCDVREIHKYLADGWTRKPRTTTTNDSDDDSGSSASCGGHMDELSCMLRDYGIETRVDRRLRERRISEWLLSL</sequence>
<name>A0A2T7PXU8_POMCA</name>
<feature type="binding site" evidence="3">
    <location>
        <position position="174"/>
    </location>
    <ligand>
        <name>ATP</name>
        <dbReference type="ChEBI" id="CHEBI:30616"/>
    </ligand>
</feature>
<dbReference type="SMART" id="SM00220">
    <property type="entry name" value="S_TKc"/>
    <property type="match status" value="1"/>
</dbReference>
<dbReference type="PANTHER" id="PTHR24359">
    <property type="entry name" value="SERINE/THREONINE-PROTEIN KINASE SBK1"/>
    <property type="match status" value="1"/>
</dbReference>
<dbReference type="Proteomes" id="UP000245119">
    <property type="component" value="Linkage Group LG1"/>
</dbReference>
<dbReference type="PANTHER" id="PTHR24359:SF1">
    <property type="entry name" value="INHIBITOR OF NUCLEAR FACTOR KAPPA-B KINASE EPSILON SUBUNIT HOMOLOG 1-RELATED"/>
    <property type="match status" value="1"/>
</dbReference>
<dbReference type="PROSITE" id="PS00107">
    <property type="entry name" value="PROTEIN_KINASE_ATP"/>
    <property type="match status" value="1"/>
</dbReference>
<evidence type="ECO:0000313" key="7">
    <source>
        <dbReference type="EMBL" id="PVD38220.1"/>
    </source>
</evidence>
<evidence type="ECO:0000256" key="5">
    <source>
        <dbReference type="SAM" id="MobiDB-lite"/>
    </source>
</evidence>
<evidence type="ECO:0000256" key="1">
    <source>
        <dbReference type="ARBA" id="ARBA00022741"/>
    </source>
</evidence>
<dbReference type="SUPFAM" id="SSF56112">
    <property type="entry name" value="Protein kinase-like (PK-like)"/>
    <property type="match status" value="1"/>
</dbReference>
<dbReference type="AlphaFoldDB" id="A0A2T7PXU8"/>
<keyword evidence="4" id="KW-0418">Kinase</keyword>
<keyword evidence="8" id="KW-1185">Reference proteome</keyword>
<organism evidence="7 8">
    <name type="scientific">Pomacea canaliculata</name>
    <name type="common">Golden apple snail</name>
    <dbReference type="NCBI Taxonomy" id="400727"/>
    <lineage>
        <taxon>Eukaryota</taxon>
        <taxon>Metazoa</taxon>
        <taxon>Spiralia</taxon>
        <taxon>Lophotrochozoa</taxon>
        <taxon>Mollusca</taxon>
        <taxon>Gastropoda</taxon>
        <taxon>Caenogastropoda</taxon>
        <taxon>Architaenioglossa</taxon>
        <taxon>Ampullarioidea</taxon>
        <taxon>Ampullariidae</taxon>
        <taxon>Pomacea</taxon>
    </lineage>
</organism>
<dbReference type="Gene3D" id="1.10.510.10">
    <property type="entry name" value="Transferase(Phosphotransferase) domain 1"/>
    <property type="match status" value="1"/>
</dbReference>
<dbReference type="InterPro" id="IPR011009">
    <property type="entry name" value="Kinase-like_dom_sf"/>
</dbReference>
<dbReference type="GO" id="GO:0005524">
    <property type="term" value="F:ATP binding"/>
    <property type="evidence" value="ECO:0007669"/>
    <property type="project" value="UniProtKB-UniRule"/>
</dbReference>
<comment type="similarity">
    <text evidence="4">Belongs to the protein kinase superfamily.</text>
</comment>
<feature type="region of interest" description="Disordered" evidence="5">
    <location>
        <begin position="45"/>
        <end position="137"/>
    </location>
</feature>
<dbReference type="InterPro" id="IPR008271">
    <property type="entry name" value="Ser/Thr_kinase_AS"/>
</dbReference>
<comment type="caution">
    <text evidence="7">The sequence shown here is derived from an EMBL/GenBank/DDBJ whole genome shotgun (WGS) entry which is preliminary data.</text>
</comment>
<proteinExistence type="inferred from homology"/>
<evidence type="ECO:0000256" key="4">
    <source>
        <dbReference type="RuleBase" id="RU000304"/>
    </source>
</evidence>
<keyword evidence="2 3" id="KW-0067">ATP-binding</keyword>
<dbReference type="InterPro" id="IPR017441">
    <property type="entry name" value="Protein_kinase_ATP_BS"/>
</dbReference>
<dbReference type="PROSITE" id="PS00108">
    <property type="entry name" value="PROTEIN_KINASE_ST"/>
    <property type="match status" value="1"/>
</dbReference>
<keyword evidence="4" id="KW-0723">Serine/threonine-protein kinase</keyword>
<feature type="compositionally biased region" description="Basic and acidic residues" evidence="5">
    <location>
        <begin position="104"/>
        <end position="114"/>
    </location>
</feature>
<keyword evidence="1 3" id="KW-0547">Nucleotide-binding</keyword>
<dbReference type="OrthoDB" id="6513151at2759"/>
<dbReference type="InterPro" id="IPR000719">
    <property type="entry name" value="Prot_kinase_dom"/>
</dbReference>
<evidence type="ECO:0000256" key="3">
    <source>
        <dbReference type="PROSITE-ProRule" id="PRU10141"/>
    </source>
</evidence>
<feature type="compositionally biased region" description="Polar residues" evidence="5">
    <location>
        <begin position="128"/>
        <end position="137"/>
    </location>
</feature>
<reference evidence="7 8" key="1">
    <citation type="submission" date="2018-04" db="EMBL/GenBank/DDBJ databases">
        <title>The genome of golden apple snail Pomacea canaliculata provides insight into stress tolerance and invasive adaptation.</title>
        <authorList>
            <person name="Liu C."/>
            <person name="Liu B."/>
            <person name="Ren Y."/>
            <person name="Zhang Y."/>
            <person name="Wang H."/>
            <person name="Li S."/>
            <person name="Jiang F."/>
            <person name="Yin L."/>
            <person name="Zhang G."/>
            <person name="Qian W."/>
            <person name="Fan W."/>
        </authorList>
    </citation>
    <scope>NUCLEOTIDE SEQUENCE [LARGE SCALE GENOMIC DNA]</scope>
    <source>
        <strain evidence="7">SZHN2017</strain>
        <tissue evidence="7">Muscle</tissue>
    </source>
</reference>